<feature type="domain" description="SAM" evidence="1">
    <location>
        <begin position="1"/>
        <end position="26"/>
    </location>
</feature>
<dbReference type="Proteomes" id="UP000694892">
    <property type="component" value="Chromosome 1L"/>
</dbReference>
<proteinExistence type="predicted"/>
<evidence type="ECO:0000313" key="2">
    <source>
        <dbReference type="EMBL" id="OCU00110.1"/>
    </source>
</evidence>
<evidence type="ECO:0000259" key="1">
    <source>
        <dbReference type="PROSITE" id="PS50105"/>
    </source>
</evidence>
<dbReference type="AlphaFoldDB" id="A0A974DXU6"/>
<name>A0A974DXU6_XENLA</name>
<sequence>DLRRFGVTLSGHQKKIMNSIQEMRAQLLNGMVPL</sequence>
<dbReference type="SUPFAM" id="SSF47769">
    <property type="entry name" value="SAM/Pointed domain"/>
    <property type="match status" value="1"/>
</dbReference>
<protein>
    <recommendedName>
        <fullName evidence="1">SAM domain-containing protein</fullName>
    </recommendedName>
</protein>
<dbReference type="Gene3D" id="1.10.150.50">
    <property type="entry name" value="Transcription Factor, Ets-1"/>
    <property type="match status" value="1"/>
</dbReference>
<dbReference type="Pfam" id="PF00536">
    <property type="entry name" value="SAM_1"/>
    <property type="match status" value="1"/>
</dbReference>
<dbReference type="EMBL" id="CM004466">
    <property type="protein sequence ID" value="OCU00110.1"/>
    <property type="molecule type" value="Genomic_DNA"/>
</dbReference>
<gene>
    <name evidence="2" type="ORF">XELAEV_180058962mg</name>
</gene>
<accession>A0A974DXU6</accession>
<organism evidence="2 3">
    <name type="scientific">Xenopus laevis</name>
    <name type="common">African clawed frog</name>
    <dbReference type="NCBI Taxonomy" id="8355"/>
    <lineage>
        <taxon>Eukaryota</taxon>
        <taxon>Metazoa</taxon>
        <taxon>Chordata</taxon>
        <taxon>Craniata</taxon>
        <taxon>Vertebrata</taxon>
        <taxon>Euteleostomi</taxon>
        <taxon>Amphibia</taxon>
        <taxon>Batrachia</taxon>
        <taxon>Anura</taxon>
        <taxon>Pipoidea</taxon>
        <taxon>Pipidae</taxon>
        <taxon>Xenopodinae</taxon>
        <taxon>Xenopus</taxon>
        <taxon>Xenopus</taxon>
    </lineage>
</organism>
<reference evidence="3" key="1">
    <citation type="journal article" date="2016" name="Nature">
        <title>Genome evolution in the allotetraploid frog Xenopus laevis.</title>
        <authorList>
            <person name="Session A.M."/>
            <person name="Uno Y."/>
            <person name="Kwon T."/>
            <person name="Chapman J.A."/>
            <person name="Toyoda A."/>
            <person name="Takahashi S."/>
            <person name="Fukui A."/>
            <person name="Hikosaka A."/>
            <person name="Suzuki A."/>
            <person name="Kondo M."/>
            <person name="van Heeringen S.J."/>
            <person name="Quigley I."/>
            <person name="Heinz S."/>
            <person name="Ogino H."/>
            <person name="Ochi H."/>
            <person name="Hellsten U."/>
            <person name="Lyons J.B."/>
            <person name="Simakov O."/>
            <person name="Putnam N."/>
            <person name="Stites J."/>
            <person name="Kuroki Y."/>
            <person name="Tanaka T."/>
            <person name="Michiue T."/>
            <person name="Watanabe M."/>
            <person name="Bogdanovic O."/>
            <person name="Lister R."/>
            <person name="Georgiou G."/>
            <person name="Paranjpe S.S."/>
            <person name="van Kruijsbergen I."/>
            <person name="Shu S."/>
            <person name="Carlson J."/>
            <person name="Kinoshita T."/>
            <person name="Ohta Y."/>
            <person name="Mawaribuchi S."/>
            <person name="Jenkins J."/>
            <person name="Grimwood J."/>
            <person name="Schmutz J."/>
            <person name="Mitros T."/>
            <person name="Mozaffari S.V."/>
            <person name="Suzuki Y."/>
            <person name="Haramoto Y."/>
            <person name="Yamamoto T.S."/>
            <person name="Takagi C."/>
            <person name="Heald R."/>
            <person name="Miller K."/>
            <person name="Haudenschild C."/>
            <person name="Kitzman J."/>
            <person name="Nakayama T."/>
            <person name="Izutsu Y."/>
            <person name="Robert J."/>
            <person name="Fortriede J."/>
            <person name="Burns K."/>
            <person name="Lotay V."/>
            <person name="Karimi K."/>
            <person name="Yasuoka Y."/>
            <person name="Dichmann D.S."/>
            <person name="Flajnik M.F."/>
            <person name="Houston D.W."/>
            <person name="Shendure J."/>
            <person name="DuPasquier L."/>
            <person name="Vize P.D."/>
            <person name="Zorn A.M."/>
            <person name="Ito M."/>
            <person name="Marcotte E.M."/>
            <person name="Wallingford J.B."/>
            <person name="Ito Y."/>
            <person name="Asashima M."/>
            <person name="Ueno N."/>
            <person name="Matsuda Y."/>
            <person name="Veenstra G.J."/>
            <person name="Fujiyama A."/>
            <person name="Harland R.M."/>
            <person name="Taira M."/>
            <person name="Rokhsar D.S."/>
        </authorList>
    </citation>
    <scope>NUCLEOTIDE SEQUENCE [LARGE SCALE GENOMIC DNA]</scope>
    <source>
        <strain evidence="3">J</strain>
    </source>
</reference>
<feature type="non-terminal residue" evidence="2">
    <location>
        <position position="1"/>
    </location>
</feature>
<dbReference type="InterPro" id="IPR013761">
    <property type="entry name" value="SAM/pointed_sf"/>
</dbReference>
<dbReference type="PROSITE" id="PS50105">
    <property type="entry name" value="SAM_DOMAIN"/>
    <property type="match status" value="1"/>
</dbReference>
<dbReference type="InterPro" id="IPR001660">
    <property type="entry name" value="SAM"/>
</dbReference>
<evidence type="ECO:0000313" key="3">
    <source>
        <dbReference type="Proteomes" id="UP000694892"/>
    </source>
</evidence>